<dbReference type="EMBL" id="CP053069">
    <property type="protein sequence ID" value="QJR09486.1"/>
    <property type="molecule type" value="Genomic_DNA"/>
</dbReference>
<reference evidence="2 3" key="1">
    <citation type="submission" date="2020-04" db="EMBL/GenBank/DDBJ databases">
        <title>Usitatibacter rugosus gen. nov., sp. nov. and Usitatibacter palustris sp. nov., novel members of Usitatibacteraceae fam. nov. within the order Nitrosomonadales isolated from soil.</title>
        <authorList>
            <person name="Huber K.J."/>
            <person name="Neumann-Schaal M."/>
            <person name="Geppert A."/>
            <person name="Luckner M."/>
            <person name="Wanner G."/>
            <person name="Overmann J."/>
        </authorList>
    </citation>
    <scope>NUCLEOTIDE SEQUENCE [LARGE SCALE GENOMIC DNA]</scope>
    <source>
        <strain evidence="2 3">0125_3</strain>
    </source>
</reference>
<evidence type="ECO:0000313" key="3">
    <source>
        <dbReference type="Proteomes" id="UP000501534"/>
    </source>
</evidence>
<feature type="compositionally biased region" description="Gly residues" evidence="1">
    <location>
        <begin position="49"/>
        <end position="63"/>
    </location>
</feature>
<protein>
    <submittedName>
        <fullName evidence="2">Uncharacterized protein</fullName>
    </submittedName>
</protein>
<organism evidence="2 3">
    <name type="scientific">Usitatibacter rugosus</name>
    <dbReference type="NCBI Taxonomy" id="2732067"/>
    <lineage>
        <taxon>Bacteria</taxon>
        <taxon>Pseudomonadati</taxon>
        <taxon>Pseudomonadota</taxon>
        <taxon>Betaproteobacteria</taxon>
        <taxon>Nitrosomonadales</taxon>
        <taxon>Usitatibacteraceae</taxon>
        <taxon>Usitatibacter</taxon>
    </lineage>
</organism>
<keyword evidence="3" id="KW-1185">Reference proteome</keyword>
<evidence type="ECO:0000256" key="1">
    <source>
        <dbReference type="SAM" id="MobiDB-lite"/>
    </source>
</evidence>
<proteinExistence type="predicted"/>
<dbReference type="AlphaFoldDB" id="A0A6M4GQY9"/>
<feature type="region of interest" description="Disordered" evidence="1">
    <location>
        <begin position="38"/>
        <end position="63"/>
    </location>
</feature>
<dbReference type="KEGG" id="uru:DSM104443_00530"/>
<dbReference type="Proteomes" id="UP000501534">
    <property type="component" value="Chromosome"/>
</dbReference>
<dbReference type="RefSeq" id="WP_171089230.1">
    <property type="nucleotide sequence ID" value="NZ_CP053069.1"/>
</dbReference>
<sequence length="63" mass="6565">MFRMYLASAVIAFLSYGTAQYKGWSMFASEAQEFERQKAGSSSSSWGRGSSGGGGSGGSSGHK</sequence>
<accession>A0A6M4GQY9</accession>
<evidence type="ECO:0000313" key="2">
    <source>
        <dbReference type="EMBL" id="QJR09486.1"/>
    </source>
</evidence>
<name>A0A6M4GQY9_9PROT</name>
<gene>
    <name evidence="2" type="ORF">DSM104443_00530</name>
</gene>